<reference evidence="4" key="1">
    <citation type="submission" date="2009-07" db="EMBL/GenBank/DDBJ databases">
        <title>Complete genome sequence of Zobellia galactanivorans Dsij.</title>
        <authorList>
            <consortium name="Genoscope - CEA"/>
        </authorList>
    </citation>
    <scope>NUCLEOTIDE SEQUENCE [LARGE SCALE GENOMIC DNA]</scope>
    <source>
        <strain evidence="4">DSM 12802 / CCUG 47099 / CIP 106680 / NCIMB 13871 / Dsij</strain>
    </source>
</reference>
<protein>
    <submittedName>
        <fullName evidence="3">Uncharacterized protein</fullName>
    </submittedName>
</protein>
<proteinExistence type="predicted"/>
<dbReference type="Pfam" id="PF21957">
    <property type="entry name" value="Zn_ribbon_16"/>
    <property type="match status" value="1"/>
</dbReference>
<evidence type="ECO:0000259" key="1">
    <source>
        <dbReference type="Pfam" id="PF19898"/>
    </source>
</evidence>
<evidence type="ECO:0000313" key="4">
    <source>
        <dbReference type="Proteomes" id="UP000008898"/>
    </source>
</evidence>
<dbReference type="RefSeq" id="WP_013995915.1">
    <property type="nucleotide sequence ID" value="NC_015844.1"/>
</dbReference>
<accession>G0L488</accession>
<dbReference type="OrthoDB" id="1068350at2"/>
<name>G0L488_ZOBGA</name>
<feature type="domain" description="Zinc beta-ribbon finger putative" evidence="2">
    <location>
        <begin position="3"/>
        <end position="65"/>
    </location>
</feature>
<organism evidence="3 4">
    <name type="scientific">Zobellia galactanivorans (strain DSM 12802 / CCUG 47099 / CIP 106680 / NCIMB 13871 / Dsij)</name>
    <dbReference type="NCBI Taxonomy" id="63186"/>
    <lineage>
        <taxon>Bacteria</taxon>
        <taxon>Pseudomonadati</taxon>
        <taxon>Bacteroidota</taxon>
        <taxon>Flavobacteriia</taxon>
        <taxon>Flavobacteriales</taxon>
        <taxon>Flavobacteriaceae</taxon>
        <taxon>Zobellia</taxon>
    </lineage>
</organism>
<feature type="domain" description="DUF6371" evidence="1">
    <location>
        <begin position="94"/>
        <end position="241"/>
    </location>
</feature>
<sequence>MQYEIIYVPYTPNSKKDCPKCGGKKTLTLFMNRLTGEVYPDTFGTCDRQESCGYNNRPKRTTRTSKEVIKPTPPKPIDYIDIQEVINRELEGNNHFFTFLRGCIGTDGLNHVKMKYRLGTSIEHSKFVAFPQIDEKGRCRQIKEMLYDPKTGKRKKIKGAQRWAFEKFRYPNLNLEQCFFGSHLIAGNEKPIALVESEKTALICSYFIPDYIWLATGCLTMLTPQRCAFLKGRKLILYPDKGKAFAIWKMKAAKIKGTASITVSDYLETKSEVKEGDDLADLILKKL</sequence>
<dbReference type="Proteomes" id="UP000008898">
    <property type="component" value="Chromosome"/>
</dbReference>
<reference evidence="3 4" key="2">
    <citation type="journal article" date="2012" name="Environ. Microbiol.">
        <title>Characterization of the first alginolytic operons in a marine bacterium: from their emergence in marine Flavobacteriia to their independent transfers to marine Proteobacteria and human gut Bacteroides.</title>
        <authorList>
            <person name="Thomas F."/>
            <person name="Barbeyron T."/>
            <person name="Tonon T."/>
            <person name="Genicot S."/>
            <person name="Czjzek M."/>
            <person name="Michel G."/>
        </authorList>
    </citation>
    <scope>NUCLEOTIDE SEQUENCE [LARGE SCALE GENOMIC DNA]</scope>
    <source>
        <strain evidence="4">DSM 12802 / CCUG 47099 / CIP 106680 / NCIMB 13871 / Dsij</strain>
    </source>
</reference>
<dbReference type="KEGG" id="zga:ZOBELLIA_4593"/>
<dbReference type="PATRIC" id="fig|63186.3.peg.4502"/>
<evidence type="ECO:0000313" key="3">
    <source>
        <dbReference type="EMBL" id="CAZ98728.1"/>
    </source>
</evidence>
<evidence type="ECO:0000259" key="2">
    <source>
        <dbReference type="Pfam" id="PF21957"/>
    </source>
</evidence>
<dbReference type="InterPro" id="IPR045951">
    <property type="entry name" value="DUF6371"/>
</dbReference>
<gene>
    <name evidence="3" type="ordered locus">zobellia_4593</name>
</gene>
<dbReference type="AlphaFoldDB" id="G0L488"/>
<dbReference type="EMBL" id="FP476056">
    <property type="protein sequence ID" value="CAZ98728.1"/>
    <property type="molecule type" value="Genomic_DNA"/>
</dbReference>
<dbReference type="Pfam" id="PF19898">
    <property type="entry name" value="DUF6371"/>
    <property type="match status" value="1"/>
</dbReference>
<dbReference type="HOGENOM" id="CLU_044073_1_0_10"/>
<dbReference type="InterPro" id="IPR047731">
    <property type="entry name" value="Zinc_ribbon_put"/>
</dbReference>
<keyword evidence="4" id="KW-1185">Reference proteome</keyword>
<dbReference type="STRING" id="63186.ZOBELLIA_4593"/>